<protein>
    <submittedName>
        <fullName evidence="5">Transcriptional regulator</fullName>
    </submittedName>
</protein>
<sequence length="229" mass="25870">MEQETIEIRPKDETWDEAETQEKTEIQDNVEPRESVEVQKKNEAPDEILLAALKLFSQKGFFNTSLTDIAKQAGLKNTSAVYPHFKNKQAIATQLYANILDSLSASIDDIRCKNPKSSGQLRGIVDLLFKLTDDAPDIMRFLLILKLDEFLPDEKSMLESPPFIKIHKIIQSGIKAGEIRNIDPILVNAYFFGIINTTLRFKLTGMLEKAADAYQGQAWIAAWNVIAKK</sequence>
<feature type="compositionally biased region" description="Basic and acidic residues" evidence="3">
    <location>
        <begin position="20"/>
        <end position="38"/>
    </location>
</feature>
<proteinExistence type="predicted"/>
<feature type="compositionally biased region" description="Basic and acidic residues" evidence="3">
    <location>
        <begin position="1"/>
        <end position="13"/>
    </location>
</feature>
<dbReference type="SUPFAM" id="SSF48498">
    <property type="entry name" value="Tetracyclin repressor-like, C-terminal domain"/>
    <property type="match status" value="1"/>
</dbReference>
<dbReference type="InterPro" id="IPR001647">
    <property type="entry name" value="HTH_TetR"/>
</dbReference>
<feature type="region of interest" description="Disordered" evidence="3">
    <location>
        <begin position="1"/>
        <end position="38"/>
    </location>
</feature>
<evidence type="ECO:0000313" key="6">
    <source>
        <dbReference type="Proteomes" id="UP000017842"/>
    </source>
</evidence>
<dbReference type="InterPro" id="IPR050624">
    <property type="entry name" value="HTH-type_Tx_Regulator"/>
</dbReference>
<organism evidence="5 6">
    <name type="scientific">Methyloglobulus morosus KoM1</name>
    <dbReference type="NCBI Taxonomy" id="1116472"/>
    <lineage>
        <taxon>Bacteria</taxon>
        <taxon>Pseudomonadati</taxon>
        <taxon>Pseudomonadota</taxon>
        <taxon>Gammaproteobacteria</taxon>
        <taxon>Methylococcales</taxon>
        <taxon>Methylococcaceae</taxon>
        <taxon>Methyloglobulus</taxon>
    </lineage>
</organism>
<dbReference type="PANTHER" id="PTHR43479">
    <property type="entry name" value="ACREF/ENVCD OPERON REPRESSOR-RELATED"/>
    <property type="match status" value="1"/>
</dbReference>
<keyword evidence="6" id="KW-1185">Reference proteome</keyword>
<feature type="domain" description="HTH tetR-type" evidence="4">
    <location>
        <begin position="42"/>
        <end position="103"/>
    </location>
</feature>
<gene>
    <name evidence="5" type="ORF">MGMO_139c00060</name>
</gene>
<evidence type="ECO:0000259" key="4">
    <source>
        <dbReference type="PROSITE" id="PS50977"/>
    </source>
</evidence>
<dbReference type="OrthoDB" id="5816932at2"/>
<dbReference type="PATRIC" id="fig|1116472.3.peg.3477"/>
<evidence type="ECO:0000256" key="2">
    <source>
        <dbReference type="PROSITE-ProRule" id="PRU00335"/>
    </source>
</evidence>
<dbReference type="eggNOG" id="COG1309">
    <property type="taxonomic scope" value="Bacteria"/>
</dbReference>
<dbReference type="Gene3D" id="1.10.357.10">
    <property type="entry name" value="Tetracycline Repressor, domain 2"/>
    <property type="match status" value="1"/>
</dbReference>
<dbReference type="STRING" id="1116472.MGMO_139c00060"/>
<comment type="caution">
    <text evidence="5">The sequence shown here is derived from an EMBL/GenBank/DDBJ whole genome shotgun (WGS) entry which is preliminary data.</text>
</comment>
<dbReference type="InterPro" id="IPR036271">
    <property type="entry name" value="Tet_transcr_reg_TetR-rel_C_sf"/>
</dbReference>
<accession>V5BS98</accession>
<dbReference type="SUPFAM" id="SSF46689">
    <property type="entry name" value="Homeodomain-like"/>
    <property type="match status" value="1"/>
</dbReference>
<evidence type="ECO:0000256" key="1">
    <source>
        <dbReference type="ARBA" id="ARBA00023125"/>
    </source>
</evidence>
<comment type="caution">
    <text evidence="2">Lacks conserved residue(s) required for the propagation of feature annotation.</text>
</comment>
<dbReference type="EMBL" id="AYLO01000129">
    <property type="protein sequence ID" value="ESS69032.1"/>
    <property type="molecule type" value="Genomic_DNA"/>
</dbReference>
<dbReference type="PROSITE" id="PS50977">
    <property type="entry name" value="HTH_TETR_2"/>
    <property type="match status" value="1"/>
</dbReference>
<dbReference type="PANTHER" id="PTHR43479:SF11">
    <property type="entry name" value="ACREF_ENVCD OPERON REPRESSOR-RELATED"/>
    <property type="match status" value="1"/>
</dbReference>
<dbReference type="Proteomes" id="UP000017842">
    <property type="component" value="Unassembled WGS sequence"/>
</dbReference>
<keyword evidence="1 2" id="KW-0238">DNA-binding</keyword>
<name>V5BS98_9GAMM</name>
<evidence type="ECO:0000256" key="3">
    <source>
        <dbReference type="SAM" id="MobiDB-lite"/>
    </source>
</evidence>
<reference evidence="5 6" key="1">
    <citation type="journal article" date="2013" name="Genome Announc.">
        <title>Draft Genome Sequence of the Methanotrophic Gammaproteobacterium Methyloglobulus morosus DSM 22980 Strain KoM1.</title>
        <authorList>
            <person name="Poehlein A."/>
            <person name="Deutzmann J.S."/>
            <person name="Daniel R."/>
            <person name="Simeonova D.D."/>
        </authorList>
    </citation>
    <scope>NUCLEOTIDE SEQUENCE [LARGE SCALE GENOMIC DNA]</scope>
    <source>
        <strain evidence="5 6">KoM1</strain>
    </source>
</reference>
<dbReference type="InterPro" id="IPR009057">
    <property type="entry name" value="Homeodomain-like_sf"/>
</dbReference>
<dbReference type="Pfam" id="PF00440">
    <property type="entry name" value="TetR_N"/>
    <property type="match status" value="1"/>
</dbReference>
<dbReference type="GO" id="GO:0003677">
    <property type="term" value="F:DNA binding"/>
    <property type="evidence" value="ECO:0007669"/>
    <property type="project" value="UniProtKB-UniRule"/>
</dbReference>
<dbReference type="AlphaFoldDB" id="V5BS98"/>
<evidence type="ECO:0000313" key="5">
    <source>
        <dbReference type="EMBL" id="ESS69032.1"/>
    </source>
</evidence>